<gene>
    <name evidence="1" type="ORF">J2N86_08610</name>
</gene>
<keyword evidence="2" id="KW-1185">Reference proteome</keyword>
<reference evidence="1" key="1">
    <citation type="submission" date="2021-03" db="EMBL/GenBank/DDBJ databases">
        <title>Legionella lytica PCM 2298.</title>
        <authorList>
            <person name="Koper P."/>
        </authorList>
    </citation>
    <scope>NUCLEOTIDE SEQUENCE</scope>
    <source>
        <strain evidence="1">PCM 2298</strain>
    </source>
</reference>
<dbReference type="Proteomes" id="UP001057474">
    <property type="component" value="Chromosome"/>
</dbReference>
<protein>
    <submittedName>
        <fullName evidence="1">Uncharacterized protein</fullName>
    </submittedName>
</protein>
<accession>A0ABY4Y5D8</accession>
<evidence type="ECO:0000313" key="2">
    <source>
        <dbReference type="Proteomes" id="UP001057474"/>
    </source>
</evidence>
<evidence type="ECO:0000313" key="1">
    <source>
        <dbReference type="EMBL" id="USQ12769.1"/>
    </source>
</evidence>
<dbReference type="RefSeq" id="WP_252578983.1">
    <property type="nucleotide sequence ID" value="NZ_CP071527.1"/>
</dbReference>
<sequence length="430" mass="49964">MNYLTERNVTILALLPYSTEEAELLHKKQKLDNLYFLKVIVTFAITALESFLNGQLTAFDAQVGENLCQVRAYKILHLCYKWLHSDSALNQFKEELDKIKTYKDHLSNLIAQWEDAVKHSVAYNKHLDAPEKIAPFLTRHQLLISLHSEIVFIILSWFLTHFNVREDHIPIAINLEYIARELKISKYRAKRLTHKYQQLICKLGCDFIITISQALPNTWRLGELLPQVCKIADENRAVLPCYISSEVIFHHTILQKIPMILITKRYDNEQNLVDIIYFLIEGNELKPYNLAQQIDLAMPYCLVVRGLVLNATETINTYVQRIMQISPLTIILANTASHPQYSGKRLQNLREDPYRDIETTELTTMHLARFNEMKKVALAEGCSKENQTTFFLKHIYASQLKSEIEHLESQYVNLAFNAYDVQQISDNHVN</sequence>
<dbReference type="EMBL" id="CP071527">
    <property type="protein sequence ID" value="USQ12769.1"/>
    <property type="molecule type" value="Genomic_DNA"/>
</dbReference>
<proteinExistence type="predicted"/>
<name>A0ABY4Y5D8_9GAMM</name>
<organism evidence="1 2">
    <name type="scientific">Legionella lytica</name>
    <dbReference type="NCBI Taxonomy" id="96232"/>
    <lineage>
        <taxon>Bacteria</taxon>
        <taxon>Pseudomonadati</taxon>
        <taxon>Pseudomonadota</taxon>
        <taxon>Gammaproteobacteria</taxon>
        <taxon>Legionellales</taxon>
        <taxon>Legionellaceae</taxon>
        <taxon>Legionella</taxon>
    </lineage>
</organism>